<reference evidence="1" key="1">
    <citation type="submission" date="2022-09" db="EMBL/GenBank/DDBJ databases">
        <title>Fusarium specimens isolated from Avocado Roots.</title>
        <authorList>
            <person name="Stajich J."/>
            <person name="Roper C."/>
            <person name="Heimlech-Rivalta G."/>
        </authorList>
    </citation>
    <scope>NUCLEOTIDE SEQUENCE</scope>
    <source>
        <strain evidence="1">A02</strain>
    </source>
</reference>
<comment type="caution">
    <text evidence="1">The sequence shown here is derived from an EMBL/GenBank/DDBJ whole genome shotgun (WGS) entry which is preliminary data.</text>
</comment>
<dbReference type="Proteomes" id="UP001152087">
    <property type="component" value="Unassembled WGS sequence"/>
</dbReference>
<sequence>MRPIGRANATGFETVFDIGVGFNDTHCVMVAAVKGGQDVSQLNTACLEGRKLESLFDDEVEAKAKAEVKAKADLMQKVLINLA</sequence>
<proteinExistence type="predicted"/>
<evidence type="ECO:0000313" key="1">
    <source>
        <dbReference type="EMBL" id="KAJ4176637.1"/>
    </source>
</evidence>
<dbReference type="EMBL" id="JAOQAV010000168">
    <property type="protein sequence ID" value="KAJ4176637.1"/>
    <property type="molecule type" value="Genomic_DNA"/>
</dbReference>
<dbReference type="AlphaFoldDB" id="A0A9W8QS55"/>
<keyword evidence="2" id="KW-1185">Reference proteome</keyword>
<gene>
    <name evidence="1" type="ORF">NW755_014310</name>
</gene>
<name>A0A9W8QS55_9HYPO</name>
<organism evidence="1 2">
    <name type="scientific">Fusarium falciforme</name>
    <dbReference type="NCBI Taxonomy" id="195108"/>
    <lineage>
        <taxon>Eukaryota</taxon>
        <taxon>Fungi</taxon>
        <taxon>Dikarya</taxon>
        <taxon>Ascomycota</taxon>
        <taxon>Pezizomycotina</taxon>
        <taxon>Sordariomycetes</taxon>
        <taxon>Hypocreomycetidae</taxon>
        <taxon>Hypocreales</taxon>
        <taxon>Nectriaceae</taxon>
        <taxon>Fusarium</taxon>
        <taxon>Fusarium solani species complex</taxon>
    </lineage>
</organism>
<evidence type="ECO:0000313" key="2">
    <source>
        <dbReference type="Proteomes" id="UP001152087"/>
    </source>
</evidence>
<protein>
    <submittedName>
        <fullName evidence="1">Uncharacterized protein</fullName>
    </submittedName>
</protein>
<accession>A0A9W8QS55</accession>